<feature type="region of interest" description="Disordered" evidence="1">
    <location>
        <begin position="87"/>
        <end position="108"/>
    </location>
</feature>
<organism evidence="2">
    <name type="scientific">freshwater metagenome</name>
    <dbReference type="NCBI Taxonomy" id="449393"/>
    <lineage>
        <taxon>unclassified sequences</taxon>
        <taxon>metagenomes</taxon>
        <taxon>ecological metagenomes</taxon>
    </lineage>
</organism>
<sequence length="182" mass="18924">MAIAVAVFSVRSTRSTIPTVWPSYPITPRTLRPALRASSASRPASAGEQPARGSPTFMSTKHSRKPAAAAAKIVAGESTAMVTRASSAAKASSRNGSITSLAKSKSAPSPARAMPIISLGVAQVKASWPTASWRWARAVHLCALTWGRAVRPGRAEASAAKLWSRRAESTTSAGVGSSLTRE</sequence>
<feature type="region of interest" description="Disordered" evidence="1">
    <location>
        <begin position="34"/>
        <end position="63"/>
    </location>
</feature>
<proteinExistence type="predicted"/>
<dbReference type="AlphaFoldDB" id="A0A6J7RUL8"/>
<name>A0A6J7RUL8_9ZZZZ</name>
<protein>
    <submittedName>
        <fullName evidence="2">Unannotated protein</fullName>
    </submittedName>
</protein>
<dbReference type="EMBL" id="CAFBPQ010000078">
    <property type="protein sequence ID" value="CAB5032509.1"/>
    <property type="molecule type" value="Genomic_DNA"/>
</dbReference>
<evidence type="ECO:0000256" key="1">
    <source>
        <dbReference type="SAM" id="MobiDB-lite"/>
    </source>
</evidence>
<accession>A0A6J7RUL8</accession>
<evidence type="ECO:0000313" key="2">
    <source>
        <dbReference type="EMBL" id="CAB5032509.1"/>
    </source>
</evidence>
<reference evidence="2" key="1">
    <citation type="submission" date="2020-05" db="EMBL/GenBank/DDBJ databases">
        <authorList>
            <person name="Chiriac C."/>
            <person name="Salcher M."/>
            <person name="Ghai R."/>
            <person name="Kavagutti S V."/>
        </authorList>
    </citation>
    <scope>NUCLEOTIDE SEQUENCE</scope>
</reference>
<feature type="compositionally biased region" description="Low complexity" evidence="1">
    <location>
        <begin position="34"/>
        <end position="46"/>
    </location>
</feature>
<gene>
    <name evidence="2" type="ORF">UFOPK4121_01540</name>
</gene>